<reference evidence="1 2" key="1">
    <citation type="submission" date="2019-11" db="EMBL/GenBank/DDBJ databases">
        <authorList>
            <person name="Holert J."/>
        </authorList>
    </citation>
    <scope>NUCLEOTIDE SEQUENCE [LARGE SCALE GENOMIC DNA]</scope>
    <source>
        <strain evidence="1">BC8_1</strain>
    </source>
</reference>
<proteinExistence type="predicted"/>
<evidence type="ECO:0000313" key="1">
    <source>
        <dbReference type="EMBL" id="CAA0129422.1"/>
    </source>
</evidence>
<sequence length="31" mass="3324">MMNVVKNAAAMPKEKVSRVPAVTVWVPAVTV</sequence>
<keyword evidence="2" id="KW-1185">Reference proteome</keyword>
<gene>
    <name evidence="1" type="ORF">AELLOGFF_05558</name>
</gene>
<dbReference type="Proteomes" id="UP000430146">
    <property type="component" value="Unassembled WGS sequence"/>
</dbReference>
<accession>A0A5S9R5W3</accession>
<dbReference type="AlphaFoldDB" id="A0A5S9R5W3"/>
<protein>
    <submittedName>
        <fullName evidence="1">Uncharacterized protein</fullName>
    </submittedName>
</protein>
<organism evidence="1 2">
    <name type="scientific">Mycolicibacterium vanbaalenii</name>
    <name type="common">Mycobacterium vanbaalenii</name>
    <dbReference type="NCBI Taxonomy" id="110539"/>
    <lineage>
        <taxon>Bacteria</taxon>
        <taxon>Bacillati</taxon>
        <taxon>Actinomycetota</taxon>
        <taxon>Actinomycetes</taxon>
        <taxon>Mycobacteriales</taxon>
        <taxon>Mycobacteriaceae</taxon>
        <taxon>Mycolicibacterium</taxon>
    </lineage>
</organism>
<evidence type="ECO:0000313" key="2">
    <source>
        <dbReference type="Proteomes" id="UP000430146"/>
    </source>
</evidence>
<name>A0A5S9R5W3_MYCVN</name>
<dbReference type="EMBL" id="CACSIP010000036">
    <property type="protein sequence ID" value="CAA0129422.1"/>
    <property type="molecule type" value="Genomic_DNA"/>
</dbReference>